<dbReference type="AlphaFoldDB" id="A0A1J5P7Q1"/>
<reference evidence="1" key="1">
    <citation type="submission" date="2016-10" db="EMBL/GenBank/DDBJ databases">
        <title>Sequence of Gallionella enrichment culture.</title>
        <authorList>
            <person name="Poehlein A."/>
            <person name="Muehling M."/>
            <person name="Daniel R."/>
        </authorList>
    </citation>
    <scope>NUCLEOTIDE SEQUENCE</scope>
</reference>
<dbReference type="EMBL" id="MLJW01006057">
    <property type="protein sequence ID" value="OIQ67242.1"/>
    <property type="molecule type" value="Genomic_DNA"/>
</dbReference>
<gene>
    <name evidence="1" type="ORF">GALL_511810</name>
</gene>
<protein>
    <submittedName>
        <fullName evidence="1">Uncharacterized protein</fullName>
    </submittedName>
</protein>
<proteinExistence type="predicted"/>
<sequence>MGDVGILKAAHHMGNRINLADGGEKLVAEALALRGAAHEARDIDEGQPCRNDLRGFGSCRQLVEPRIRYRYLADVRLDGAERIVRRLRRRSLGQRIEQRRLADIGQPDDTAFESHDVS</sequence>
<organism evidence="1">
    <name type="scientific">mine drainage metagenome</name>
    <dbReference type="NCBI Taxonomy" id="410659"/>
    <lineage>
        <taxon>unclassified sequences</taxon>
        <taxon>metagenomes</taxon>
        <taxon>ecological metagenomes</taxon>
    </lineage>
</organism>
<name>A0A1J5P7Q1_9ZZZZ</name>
<evidence type="ECO:0000313" key="1">
    <source>
        <dbReference type="EMBL" id="OIQ67242.1"/>
    </source>
</evidence>
<accession>A0A1J5P7Q1</accession>
<comment type="caution">
    <text evidence="1">The sequence shown here is derived from an EMBL/GenBank/DDBJ whole genome shotgun (WGS) entry which is preliminary data.</text>
</comment>